<sequence length="80" mass="7619">MQELTLQEIDLVGGAQTGGGLIGGLTGLIGIYGQGLYDLGAVVTDTLAGGLIGAGQIVLGLPGQVIGGIVNGITTGVANG</sequence>
<evidence type="ECO:0000313" key="2">
    <source>
        <dbReference type="Proteomes" id="UP000062788"/>
    </source>
</evidence>
<accession>A0A103DV64</accession>
<comment type="caution">
    <text evidence="1">The sequence shown here is derived from an EMBL/GenBank/DDBJ whole genome shotgun (WGS) entry which is preliminary data.</text>
</comment>
<dbReference type="Proteomes" id="UP000062788">
    <property type="component" value="Unassembled WGS sequence"/>
</dbReference>
<gene>
    <name evidence="1" type="ORF">WS67_02230</name>
</gene>
<evidence type="ECO:0000313" key="1">
    <source>
        <dbReference type="EMBL" id="KVE23321.1"/>
    </source>
</evidence>
<reference evidence="1 2" key="1">
    <citation type="submission" date="2015-11" db="EMBL/GenBank/DDBJ databases">
        <title>Expanding the genomic diversity of Burkholderia species for the development of highly accurate diagnostics.</title>
        <authorList>
            <person name="Sahl J."/>
            <person name="Keim P."/>
            <person name="Wagner D."/>
        </authorList>
    </citation>
    <scope>NUCLEOTIDE SEQUENCE [LARGE SCALE GENOMIC DNA]</scope>
    <source>
        <strain evidence="1 2">TSV85</strain>
    </source>
</reference>
<organism evidence="1 2">
    <name type="scientific">Burkholderia singularis</name>
    <dbReference type="NCBI Taxonomy" id="1503053"/>
    <lineage>
        <taxon>Bacteria</taxon>
        <taxon>Pseudomonadati</taxon>
        <taxon>Pseudomonadota</taxon>
        <taxon>Betaproteobacteria</taxon>
        <taxon>Burkholderiales</taxon>
        <taxon>Burkholderiaceae</taxon>
        <taxon>Burkholderia</taxon>
        <taxon>pseudomallei group</taxon>
    </lineage>
</organism>
<dbReference type="AlphaFoldDB" id="A0A103DV64"/>
<protein>
    <submittedName>
        <fullName evidence="1">Uncharacterized protein</fullName>
    </submittedName>
</protein>
<proteinExistence type="predicted"/>
<dbReference type="EMBL" id="LOWA01000059">
    <property type="protein sequence ID" value="KVE23321.1"/>
    <property type="molecule type" value="Genomic_DNA"/>
</dbReference>
<keyword evidence="2" id="KW-1185">Reference proteome</keyword>
<name>A0A103DV64_9BURK</name>
<dbReference type="RefSeq" id="WP_059520626.1">
    <property type="nucleotide sequence ID" value="NZ_LOWA01000059.1"/>
</dbReference>